<dbReference type="AlphaFoldDB" id="A0ABD1YJ03"/>
<evidence type="ECO:0000313" key="1">
    <source>
        <dbReference type="EMBL" id="KAL2630650.1"/>
    </source>
</evidence>
<organism evidence="1 2">
    <name type="scientific">Riccia fluitans</name>
    <dbReference type="NCBI Taxonomy" id="41844"/>
    <lineage>
        <taxon>Eukaryota</taxon>
        <taxon>Viridiplantae</taxon>
        <taxon>Streptophyta</taxon>
        <taxon>Embryophyta</taxon>
        <taxon>Marchantiophyta</taxon>
        <taxon>Marchantiopsida</taxon>
        <taxon>Marchantiidae</taxon>
        <taxon>Marchantiales</taxon>
        <taxon>Ricciaceae</taxon>
        <taxon>Riccia</taxon>
    </lineage>
</organism>
<comment type="caution">
    <text evidence="1">The sequence shown here is derived from an EMBL/GenBank/DDBJ whole genome shotgun (WGS) entry which is preliminary data.</text>
</comment>
<dbReference type="EMBL" id="JBHFFA010000004">
    <property type="protein sequence ID" value="KAL2630650.1"/>
    <property type="molecule type" value="Genomic_DNA"/>
</dbReference>
<accession>A0ABD1YJ03</accession>
<protein>
    <submittedName>
        <fullName evidence="1">Uncharacterized protein</fullName>
    </submittedName>
</protein>
<reference evidence="1 2" key="1">
    <citation type="submission" date="2024-09" db="EMBL/GenBank/DDBJ databases">
        <title>Chromosome-scale assembly of Riccia fluitans.</title>
        <authorList>
            <person name="Paukszto L."/>
            <person name="Sawicki J."/>
            <person name="Karawczyk K."/>
            <person name="Piernik-Szablinska J."/>
            <person name="Szczecinska M."/>
            <person name="Mazdziarz M."/>
        </authorList>
    </citation>
    <scope>NUCLEOTIDE SEQUENCE [LARGE SCALE GENOMIC DNA]</scope>
    <source>
        <strain evidence="1">Rf_01</strain>
        <tissue evidence="1">Aerial parts of the thallus</tissue>
    </source>
</reference>
<proteinExistence type="predicted"/>
<keyword evidence="2" id="KW-1185">Reference proteome</keyword>
<gene>
    <name evidence="1" type="ORF">R1flu_015336</name>
</gene>
<name>A0ABD1YJ03_9MARC</name>
<sequence length="96" mass="11079">METFGRRKKSAIFEKLEKTGSAARRHHAQDRCHLAADHMINYFQSVVGHSGFMANEYLFEEALATPLDGQPIFFLRRLHLKAKYLPANAWTARRTC</sequence>
<evidence type="ECO:0000313" key="2">
    <source>
        <dbReference type="Proteomes" id="UP001605036"/>
    </source>
</evidence>
<dbReference type="Proteomes" id="UP001605036">
    <property type="component" value="Unassembled WGS sequence"/>
</dbReference>